<proteinExistence type="predicted"/>
<feature type="transmembrane region" description="Helical" evidence="1">
    <location>
        <begin position="41"/>
        <end position="61"/>
    </location>
</feature>
<keyword evidence="1" id="KW-1133">Transmembrane helix</keyword>
<keyword evidence="3" id="KW-1185">Reference proteome</keyword>
<feature type="transmembrane region" description="Helical" evidence="1">
    <location>
        <begin position="67"/>
        <end position="85"/>
    </location>
</feature>
<reference evidence="2" key="1">
    <citation type="journal article" date="2014" name="Int. J. Syst. Evol. Microbiol.">
        <title>Complete genome sequence of Corynebacterium casei LMG S-19264T (=DSM 44701T), isolated from a smear-ripened cheese.</title>
        <authorList>
            <consortium name="US DOE Joint Genome Institute (JGI-PGF)"/>
            <person name="Walter F."/>
            <person name="Albersmeier A."/>
            <person name="Kalinowski J."/>
            <person name="Ruckert C."/>
        </authorList>
    </citation>
    <scope>NUCLEOTIDE SEQUENCE</scope>
    <source>
        <strain evidence="2">CGMCC 1.12187</strain>
    </source>
</reference>
<reference evidence="2" key="2">
    <citation type="submission" date="2020-09" db="EMBL/GenBank/DDBJ databases">
        <authorList>
            <person name="Sun Q."/>
            <person name="Zhou Y."/>
        </authorList>
    </citation>
    <scope>NUCLEOTIDE SEQUENCE</scope>
    <source>
        <strain evidence="2">CGMCC 1.12187</strain>
    </source>
</reference>
<keyword evidence="1" id="KW-0472">Membrane</keyword>
<dbReference type="EMBL" id="BMEQ01000039">
    <property type="protein sequence ID" value="GGG70617.1"/>
    <property type="molecule type" value="Genomic_DNA"/>
</dbReference>
<protein>
    <submittedName>
        <fullName evidence="2">Uncharacterized protein</fullName>
    </submittedName>
</protein>
<evidence type="ECO:0000313" key="2">
    <source>
        <dbReference type="EMBL" id="GGG70617.1"/>
    </source>
</evidence>
<evidence type="ECO:0000313" key="3">
    <source>
        <dbReference type="Proteomes" id="UP000638848"/>
    </source>
</evidence>
<dbReference type="RefSeq" id="WP_188540196.1">
    <property type="nucleotide sequence ID" value="NZ_BMEQ01000039.1"/>
</dbReference>
<comment type="caution">
    <text evidence="2">The sequence shown here is derived from an EMBL/GenBank/DDBJ whole genome shotgun (WGS) entry which is preliminary data.</text>
</comment>
<dbReference type="AlphaFoldDB" id="A0A917H8J3"/>
<keyword evidence="1" id="KW-0812">Transmembrane</keyword>
<evidence type="ECO:0000256" key="1">
    <source>
        <dbReference type="SAM" id="Phobius"/>
    </source>
</evidence>
<dbReference type="Proteomes" id="UP000638848">
    <property type="component" value="Unassembled WGS sequence"/>
</dbReference>
<organism evidence="2 3">
    <name type="scientific">Kocuria dechangensis</name>
    <dbReference type="NCBI Taxonomy" id="1176249"/>
    <lineage>
        <taxon>Bacteria</taxon>
        <taxon>Bacillati</taxon>
        <taxon>Actinomycetota</taxon>
        <taxon>Actinomycetes</taxon>
        <taxon>Micrococcales</taxon>
        <taxon>Micrococcaceae</taxon>
        <taxon>Kocuria</taxon>
    </lineage>
</organism>
<sequence length="94" mass="10905">MLRVVIPYLYWWVRVGYRFGHGATHWFLRPIPMSQLVRHQLAGTVALLPYLLLVWGFTWAFDFTWRADVIAALITAGMLLVVHRVEVNRAGIGR</sequence>
<gene>
    <name evidence="2" type="ORF">GCM10011374_38990</name>
</gene>
<name>A0A917H8J3_9MICC</name>
<accession>A0A917H8J3</accession>